<dbReference type="Pfam" id="PF00117">
    <property type="entry name" value="GATase"/>
    <property type="match status" value="1"/>
</dbReference>
<keyword evidence="5" id="KW-0479">Metal-binding</keyword>
<dbReference type="NCBIfam" id="NF003792">
    <property type="entry name" value="PRK05380.1"/>
    <property type="match status" value="1"/>
</dbReference>
<keyword evidence="8" id="KW-0460">Magnesium</keyword>
<evidence type="ECO:0000313" key="18">
    <source>
        <dbReference type="EMBL" id="KKP61500.1"/>
    </source>
</evidence>
<keyword evidence="10" id="KW-0665">Pyrimidine biosynthesis</keyword>
<evidence type="ECO:0000256" key="13">
    <source>
        <dbReference type="ARBA" id="ARBA00075170"/>
    </source>
</evidence>
<dbReference type="CDD" id="cd01746">
    <property type="entry name" value="GATase1_CTP_Synthase"/>
    <property type="match status" value="1"/>
</dbReference>
<dbReference type="PANTHER" id="PTHR11550:SF0">
    <property type="entry name" value="CTP SYNTHASE-RELATED"/>
    <property type="match status" value="1"/>
</dbReference>
<dbReference type="PANTHER" id="PTHR11550">
    <property type="entry name" value="CTP SYNTHASE"/>
    <property type="match status" value="1"/>
</dbReference>
<dbReference type="GO" id="GO:0042802">
    <property type="term" value="F:identical protein binding"/>
    <property type="evidence" value="ECO:0007669"/>
    <property type="project" value="TreeGrafter"/>
</dbReference>
<accession>A0A0G0DE04</accession>
<dbReference type="NCBIfam" id="TIGR00337">
    <property type="entry name" value="PyrG"/>
    <property type="match status" value="1"/>
</dbReference>
<comment type="catalytic activity">
    <reaction evidence="11">
        <text>UTP + L-glutamine + ATP + H2O = CTP + L-glutamate + ADP + phosphate + 2 H(+)</text>
        <dbReference type="Rhea" id="RHEA:26426"/>
        <dbReference type="ChEBI" id="CHEBI:15377"/>
        <dbReference type="ChEBI" id="CHEBI:15378"/>
        <dbReference type="ChEBI" id="CHEBI:29985"/>
        <dbReference type="ChEBI" id="CHEBI:30616"/>
        <dbReference type="ChEBI" id="CHEBI:37563"/>
        <dbReference type="ChEBI" id="CHEBI:43474"/>
        <dbReference type="ChEBI" id="CHEBI:46398"/>
        <dbReference type="ChEBI" id="CHEBI:58359"/>
        <dbReference type="ChEBI" id="CHEBI:456216"/>
        <dbReference type="EC" id="6.3.4.2"/>
    </reaction>
</comment>
<keyword evidence="9" id="KW-0315">Glutamine amidotransferase</keyword>
<sequence length="544" mass="61537">MKYIFISGGVISGIGKGITAASISLLLKQAGYRVAPLKFENYLNLDAGTINPIEHGDVFLCEDGTEADMDIGTYEKFLNEDMGKDNFVTIGEIYKTVIDRERRFEYKGEDVEAIPHITNEIIDRINLLGKKKKADIVVIELGGTAGEYQNIFYYEASRILTLKNPGDVIHVHVSYVPTPNHLGEPKTKPTQLSVRTLNSMGIQPDFIVARSEKLLDKRRIERFALFCNVQPENIISNPDVSHPYEVPLILEKQQIAEKILNKFKLKVVEPDLTDWKKLIEKIYSKKSGKVINIAIVGKYFGTGDYQLRDSYAALFDALNHGAFEVGAEVKTHWIDAEKVEKHGVEIIGKPDGLIVPIGWGERGAEGMISAASYARKNNIPYLGLCYGMQLAVIAFARDILGWPDANTNENNSKTKHPVIHLMPAQKKYMDKRSYGGTMRLGNWDAKIKKGTKAFQIYGKEETSERHRHRYEFNDEFKQDFEKNGLIISARSNIENLAEIIELPESTHPFYFGTQGHPEYKSRPLQPHPIFVAFLRACEKMTNHK</sequence>
<comment type="pathway">
    <text evidence="1">Pyrimidine metabolism; CTP biosynthesis via de novo pathway; CTP from UDP: step 2/2.</text>
</comment>
<feature type="domain" description="Glutamine amidotransferase" evidence="16">
    <location>
        <begin position="307"/>
        <end position="535"/>
    </location>
</feature>
<evidence type="ECO:0000256" key="9">
    <source>
        <dbReference type="ARBA" id="ARBA00022962"/>
    </source>
</evidence>
<dbReference type="InterPro" id="IPR027417">
    <property type="entry name" value="P-loop_NTPase"/>
</dbReference>
<comment type="caution">
    <text evidence="18">The sequence shown here is derived from an EMBL/GenBank/DDBJ whole genome shotgun (WGS) entry which is preliminary data.</text>
</comment>
<evidence type="ECO:0000256" key="12">
    <source>
        <dbReference type="ARBA" id="ARBA00070745"/>
    </source>
</evidence>
<dbReference type="PROSITE" id="PS51273">
    <property type="entry name" value="GATASE_TYPE_1"/>
    <property type="match status" value="1"/>
</dbReference>
<dbReference type="GO" id="GO:0097268">
    <property type="term" value="C:cytoophidium"/>
    <property type="evidence" value="ECO:0007669"/>
    <property type="project" value="UniProtKB-ARBA"/>
</dbReference>
<gene>
    <name evidence="18" type="ORF">UR56_C0012G0002</name>
</gene>
<dbReference type="GO" id="GO:0005524">
    <property type="term" value="F:ATP binding"/>
    <property type="evidence" value="ECO:0007669"/>
    <property type="project" value="UniProtKB-KW"/>
</dbReference>
<organism evidence="18 19">
    <name type="scientific">Candidatus Roizmanbacteria bacterium GW2011_GWC2_34_23</name>
    <dbReference type="NCBI Taxonomy" id="1618484"/>
    <lineage>
        <taxon>Bacteria</taxon>
        <taxon>Candidatus Roizmaniibacteriota</taxon>
    </lineage>
</organism>
<evidence type="ECO:0000256" key="8">
    <source>
        <dbReference type="ARBA" id="ARBA00022842"/>
    </source>
</evidence>
<keyword evidence="6" id="KW-0547">Nucleotide-binding</keyword>
<reference evidence="18 19" key="1">
    <citation type="journal article" date="2015" name="Nature">
        <title>rRNA introns, odd ribosomes, and small enigmatic genomes across a large radiation of phyla.</title>
        <authorList>
            <person name="Brown C.T."/>
            <person name="Hug L.A."/>
            <person name="Thomas B.C."/>
            <person name="Sharon I."/>
            <person name="Castelle C.J."/>
            <person name="Singh A."/>
            <person name="Wilkins M.J."/>
            <person name="Williams K.H."/>
            <person name="Banfield J.F."/>
        </authorList>
    </citation>
    <scope>NUCLEOTIDE SEQUENCE [LARGE SCALE GENOMIC DNA]</scope>
</reference>
<evidence type="ECO:0000256" key="10">
    <source>
        <dbReference type="ARBA" id="ARBA00022975"/>
    </source>
</evidence>
<dbReference type="Gene3D" id="3.40.50.300">
    <property type="entry name" value="P-loop containing nucleotide triphosphate hydrolases"/>
    <property type="match status" value="1"/>
</dbReference>
<feature type="domain" description="CTP synthase N-terminal" evidence="17">
    <location>
        <begin position="2"/>
        <end position="265"/>
    </location>
</feature>
<evidence type="ECO:0000256" key="15">
    <source>
        <dbReference type="ARBA" id="ARBA00083191"/>
    </source>
</evidence>
<dbReference type="EMBL" id="LBPR01000012">
    <property type="protein sequence ID" value="KKP61500.1"/>
    <property type="molecule type" value="Genomic_DNA"/>
</dbReference>
<dbReference type="GO" id="GO:0044210">
    <property type="term" value="P:'de novo' CTP biosynthetic process"/>
    <property type="evidence" value="ECO:0007669"/>
    <property type="project" value="UniProtKB-UniPathway"/>
</dbReference>
<evidence type="ECO:0000256" key="14">
    <source>
        <dbReference type="ARBA" id="ARBA00079941"/>
    </source>
</evidence>
<dbReference type="InterPro" id="IPR033828">
    <property type="entry name" value="GATase1_CTP_Synthase"/>
</dbReference>
<dbReference type="GO" id="GO:0019856">
    <property type="term" value="P:pyrimidine nucleobase biosynthetic process"/>
    <property type="evidence" value="ECO:0007669"/>
    <property type="project" value="TreeGrafter"/>
</dbReference>
<evidence type="ECO:0000256" key="3">
    <source>
        <dbReference type="ARBA" id="ARBA00012291"/>
    </source>
</evidence>
<evidence type="ECO:0000259" key="17">
    <source>
        <dbReference type="Pfam" id="PF06418"/>
    </source>
</evidence>
<evidence type="ECO:0000256" key="1">
    <source>
        <dbReference type="ARBA" id="ARBA00005171"/>
    </source>
</evidence>
<proteinExistence type="inferred from homology"/>
<dbReference type="Pfam" id="PF06418">
    <property type="entry name" value="CTP_synth_N"/>
    <property type="match status" value="1"/>
</dbReference>
<keyword evidence="4" id="KW-0436">Ligase</keyword>
<dbReference type="PATRIC" id="fig|1618484.3.peg.462"/>
<dbReference type="EC" id="6.3.4.2" evidence="3"/>
<dbReference type="AlphaFoldDB" id="A0A0G0DE04"/>
<dbReference type="FunFam" id="3.40.50.880:FF:000002">
    <property type="entry name" value="CTP synthase"/>
    <property type="match status" value="1"/>
</dbReference>
<evidence type="ECO:0000256" key="6">
    <source>
        <dbReference type="ARBA" id="ARBA00022741"/>
    </source>
</evidence>
<dbReference type="GO" id="GO:0003883">
    <property type="term" value="F:CTP synthase activity"/>
    <property type="evidence" value="ECO:0007669"/>
    <property type="project" value="UniProtKB-EC"/>
</dbReference>
<dbReference type="SUPFAM" id="SSF52540">
    <property type="entry name" value="P-loop containing nucleoside triphosphate hydrolases"/>
    <property type="match status" value="1"/>
</dbReference>
<name>A0A0G0DE04_9BACT</name>
<evidence type="ECO:0000256" key="7">
    <source>
        <dbReference type="ARBA" id="ARBA00022840"/>
    </source>
</evidence>
<dbReference type="Gene3D" id="3.40.50.880">
    <property type="match status" value="1"/>
</dbReference>
<comment type="similarity">
    <text evidence="2">Belongs to the CTP synthase family.</text>
</comment>
<keyword evidence="7" id="KW-0067">ATP-binding</keyword>
<dbReference type="InterPro" id="IPR029062">
    <property type="entry name" value="Class_I_gatase-like"/>
</dbReference>
<evidence type="ECO:0000256" key="11">
    <source>
        <dbReference type="ARBA" id="ARBA00047781"/>
    </source>
</evidence>
<protein>
    <recommendedName>
        <fullName evidence="12">CTP synthase</fullName>
        <ecNumber evidence="3">6.3.4.2</ecNumber>
    </recommendedName>
    <alternativeName>
        <fullName evidence="14">Cytidine 5'-triphosphate synthase</fullName>
    </alternativeName>
    <alternativeName>
        <fullName evidence="15">Cytidine triphosphate synthetase</fullName>
    </alternativeName>
    <alternativeName>
        <fullName evidence="13">UTP--ammonia ligase</fullName>
    </alternativeName>
</protein>
<dbReference type="Proteomes" id="UP000034004">
    <property type="component" value="Unassembled WGS sequence"/>
</dbReference>
<dbReference type="InterPro" id="IPR017926">
    <property type="entry name" value="GATASE"/>
</dbReference>
<dbReference type="SUPFAM" id="SSF52317">
    <property type="entry name" value="Class I glutamine amidotransferase-like"/>
    <property type="match status" value="1"/>
</dbReference>
<dbReference type="GO" id="GO:0046872">
    <property type="term" value="F:metal ion binding"/>
    <property type="evidence" value="ECO:0007669"/>
    <property type="project" value="UniProtKB-KW"/>
</dbReference>
<evidence type="ECO:0000313" key="19">
    <source>
        <dbReference type="Proteomes" id="UP000034004"/>
    </source>
</evidence>
<evidence type="ECO:0000259" key="16">
    <source>
        <dbReference type="Pfam" id="PF00117"/>
    </source>
</evidence>
<dbReference type="STRING" id="1618484.UR56_C0012G0002"/>
<dbReference type="InterPro" id="IPR017456">
    <property type="entry name" value="CTP_synthase_N"/>
</dbReference>
<evidence type="ECO:0000256" key="5">
    <source>
        <dbReference type="ARBA" id="ARBA00022723"/>
    </source>
</evidence>
<dbReference type="InterPro" id="IPR004468">
    <property type="entry name" value="CTP_synthase"/>
</dbReference>
<dbReference type="UniPathway" id="UPA00159">
    <property type="reaction ID" value="UER00277"/>
</dbReference>
<evidence type="ECO:0000256" key="2">
    <source>
        <dbReference type="ARBA" id="ARBA00007533"/>
    </source>
</evidence>
<dbReference type="FunFam" id="3.40.50.300:FF:000009">
    <property type="entry name" value="CTP synthase"/>
    <property type="match status" value="1"/>
</dbReference>
<evidence type="ECO:0000256" key="4">
    <source>
        <dbReference type="ARBA" id="ARBA00022598"/>
    </source>
</evidence>